<dbReference type="Pfam" id="PF00535">
    <property type="entry name" value="Glycos_transf_2"/>
    <property type="match status" value="1"/>
</dbReference>
<keyword evidence="1" id="KW-0812">Transmembrane</keyword>
<dbReference type="AlphaFoldDB" id="A0A0G0A8I5"/>
<gene>
    <name evidence="3" type="ORF">UR42_C0002G0019</name>
</gene>
<dbReference type="PANTHER" id="PTHR43179:SF7">
    <property type="entry name" value="RHAMNOSYLTRANSFERASE WBBL"/>
    <property type="match status" value="1"/>
</dbReference>
<organism evidence="3 4">
    <name type="scientific">Candidatus Roizmanbacteria bacterium GW2011_GWA2_33_33</name>
    <dbReference type="NCBI Taxonomy" id="1618476"/>
    <lineage>
        <taxon>Bacteria</taxon>
        <taxon>Candidatus Roizmaniibacteriota</taxon>
    </lineage>
</organism>
<evidence type="ECO:0000259" key="2">
    <source>
        <dbReference type="Pfam" id="PF00535"/>
    </source>
</evidence>
<accession>A0A0G0A8I5</accession>
<feature type="transmembrane region" description="Helical" evidence="1">
    <location>
        <begin position="256"/>
        <end position="277"/>
    </location>
</feature>
<comment type="caution">
    <text evidence="3">The sequence shown here is derived from an EMBL/GenBank/DDBJ whole genome shotgun (WGS) entry which is preliminary data.</text>
</comment>
<dbReference type="InterPro" id="IPR001173">
    <property type="entry name" value="Glyco_trans_2-like"/>
</dbReference>
<name>A0A0G0A8I5_9BACT</name>
<dbReference type="PANTHER" id="PTHR43179">
    <property type="entry name" value="RHAMNOSYLTRANSFERASE WBBL"/>
    <property type="match status" value="1"/>
</dbReference>
<keyword evidence="3" id="KW-0808">Transferase</keyword>
<protein>
    <submittedName>
        <fullName evidence="3">Glycosyl transferase, family 2</fullName>
    </submittedName>
</protein>
<evidence type="ECO:0000313" key="3">
    <source>
        <dbReference type="EMBL" id="KKP52908.1"/>
    </source>
</evidence>
<dbReference type="SUPFAM" id="SSF53448">
    <property type="entry name" value="Nucleotide-diphospho-sugar transferases"/>
    <property type="match status" value="1"/>
</dbReference>
<feature type="domain" description="Glycosyltransferase 2-like" evidence="2">
    <location>
        <begin position="7"/>
        <end position="120"/>
    </location>
</feature>
<dbReference type="GO" id="GO:0016740">
    <property type="term" value="F:transferase activity"/>
    <property type="evidence" value="ECO:0007669"/>
    <property type="project" value="UniProtKB-KW"/>
</dbReference>
<keyword evidence="1" id="KW-0472">Membrane</keyword>
<evidence type="ECO:0000313" key="4">
    <source>
        <dbReference type="Proteomes" id="UP000034045"/>
    </source>
</evidence>
<dbReference type="PATRIC" id="fig|1618476.3.peg.52"/>
<dbReference type="EMBL" id="LBPD01000002">
    <property type="protein sequence ID" value="KKP52908.1"/>
    <property type="molecule type" value="Genomic_DNA"/>
</dbReference>
<dbReference type="InterPro" id="IPR029044">
    <property type="entry name" value="Nucleotide-diphossugar_trans"/>
</dbReference>
<sequence>MVKIDLSIVIVSYNTKKVTEDCIESINRSLTNTKIKYEIVLVDNDSRDGSAQALQKIAQNKVNQLSYSQTGSNLGFGRGNNFGVKKAVGKYILLLNTDTIVLNRAIEKLYNFYVENEKEVHFLGAKLLNLDLTPQPSACRFFTLPVVFATLLLKGDYWGLTRSSPDKFCQVDWISGACIMTTKKHYQRLGGFDKNIFMYMEEVDLLYRAKKLGLNTFFYPASQIIHLGSASSNGKTFPILQVYKGFLFFYKKHYSIFHLFALRLILKFKALIAYLIGKIRGNQYLIKTYEEAFKLA</sequence>
<evidence type="ECO:0000256" key="1">
    <source>
        <dbReference type="SAM" id="Phobius"/>
    </source>
</evidence>
<dbReference type="CDD" id="cd04186">
    <property type="entry name" value="GT_2_like_c"/>
    <property type="match status" value="1"/>
</dbReference>
<dbReference type="Gene3D" id="3.90.550.10">
    <property type="entry name" value="Spore Coat Polysaccharide Biosynthesis Protein SpsA, Chain A"/>
    <property type="match status" value="1"/>
</dbReference>
<keyword evidence="1" id="KW-1133">Transmembrane helix</keyword>
<proteinExistence type="predicted"/>
<reference evidence="3 4" key="1">
    <citation type="journal article" date="2015" name="Nature">
        <title>rRNA introns, odd ribosomes, and small enigmatic genomes across a large radiation of phyla.</title>
        <authorList>
            <person name="Brown C.T."/>
            <person name="Hug L.A."/>
            <person name="Thomas B.C."/>
            <person name="Sharon I."/>
            <person name="Castelle C.J."/>
            <person name="Singh A."/>
            <person name="Wilkins M.J."/>
            <person name="Williams K.H."/>
            <person name="Banfield J.F."/>
        </authorList>
    </citation>
    <scope>NUCLEOTIDE SEQUENCE [LARGE SCALE GENOMIC DNA]</scope>
</reference>
<dbReference type="Proteomes" id="UP000034045">
    <property type="component" value="Unassembled WGS sequence"/>
</dbReference>